<name>A0A158KJ08_9BURK</name>
<organism evidence="2 3">
    <name type="scientific">Caballeronia telluris</name>
    <dbReference type="NCBI Taxonomy" id="326475"/>
    <lineage>
        <taxon>Bacteria</taxon>
        <taxon>Pseudomonadati</taxon>
        <taxon>Pseudomonadota</taxon>
        <taxon>Betaproteobacteria</taxon>
        <taxon>Burkholderiales</taxon>
        <taxon>Burkholderiaceae</taxon>
        <taxon>Caballeronia</taxon>
    </lineage>
</organism>
<comment type="caution">
    <text evidence="2">The sequence shown here is derived from an EMBL/GenBank/DDBJ whole genome shotgun (WGS) entry which is preliminary data.</text>
</comment>
<dbReference type="EMBL" id="FCNZ02000093">
    <property type="protein sequence ID" value="SAL81044.1"/>
    <property type="molecule type" value="Genomic_DNA"/>
</dbReference>
<dbReference type="Proteomes" id="UP000054717">
    <property type="component" value="Unassembled WGS sequence"/>
</dbReference>
<evidence type="ECO:0000256" key="1">
    <source>
        <dbReference type="SAM" id="MobiDB-lite"/>
    </source>
</evidence>
<feature type="region of interest" description="Disordered" evidence="1">
    <location>
        <begin position="148"/>
        <end position="180"/>
    </location>
</feature>
<dbReference type="AlphaFoldDB" id="A0A158KJ08"/>
<proteinExistence type="predicted"/>
<feature type="region of interest" description="Disordered" evidence="1">
    <location>
        <begin position="67"/>
        <end position="98"/>
    </location>
</feature>
<protein>
    <submittedName>
        <fullName evidence="2">Uncharacterized protein</fullName>
    </submittedName>
</protein>
<accession>A0A158KJ08</accession>
<gene>
    <name evidence="2" type="ORF">AWB66_06363</name>
</gene>
<evidence type="ECO:0000313" key="2">
    <source>
        <dbReference type="EMBL" id="SAL81044.1"/>
    </source>
</evidence>
<keyword evidence="3" id="KW-1185">Reference proteome</keyword>
<sequence length="192" mass="20068">MPDFFDPNQNAPVFTFGDAFASQAPQANQGILHGDPAEWWKAIPPSASGSVAAALPGIAAYQASTNPEAQANQGPAQGTQGDQGPQAAQALSHPQGAQGFQVAGATRPQMPQGFQGKVQDFMQTLANAYQGPQGLPSSMQPLQGFLGAAKAASPDKQQERQQQPQEAHPGGGHRNPQAEAWRRALMIIHGGE</sequence>
<reference evidence="2" key="1">
    <citation type="submission" date="2016-01" db="EMBL/GenBank/DDBJ databases">
        <authorList>
            <person name="Peeters Charlotte."/>
        </authorList>
    </citation>
    <scope>NUCLEOTIDE SEQUENCE</scope>
    <source>
        <strain evidence="2">LMG 22936</strain>
    </source>
</reference>
<feature type="compositionally biased region" description="Polar residues" evidence="1">
    <location>
        <begin position="67"/>
        <end position="83"/>
    </location>
</feature>
<evidence type="ECO:0000313" key="3">
    <source>
        <dbReference type="Proteomes" id="UP000054717"/>
    </source>
</evidence>